<evidence type="ECO:0000313" key="1">
    <source>
        <dbReference type="EMBL" id="RPE01092.1"/>
    </source>
</evidence>
<dbReference type="AlphaFoldDB" id="A0A3N4NXH1"/>
<sequence>MVWSEGKRSAARPKMPGACFNNVKRWPGRTSEMRCVFARAERAGKRKATLRVGQALRSDV</sequence>
<organism evidence="1 2">
    <name type="scientific">Candidatus Pantoea deserta</name>
    <dbReference type="NCBI Taxonomy" id="1869313"/>
    <lineage>
        <taxon>Bacteria</taxon>
        <taxon>Pseudomonadati</taxon>
        <taxon>Pseudomonadota</taxon>
        <taxon>Gammaproteobacteria</taxon>
        <taxon>Enterobacterales</taxon>
        <taxon>Erwiniaceae</taxon>
        <taxon>Pantoea</taxon>
    </lineage>
</organism>
<proteinExistence type="predicted"/>
<dbReference type="Proteomes" id="UP000281332">
    <property type="component" value="Unassembled WGS sequence"/>
</dbReference>
<protein>
    <submittedName>
        <fullName evidence="1">Uncharacterized protein</fullName>
    </submittedName>
</protein>
<dbReference type="EMBL" id="RMVG01000007">
    <property type="protein sequence ID" value="RPE01092.1"/>
    <property type="molecule type" value="Genomic_DNA"/>
</dbReference>
<accession>A0A3N4NXH1</accession>
<comment type="caution">
    <text evidence="1">The sequence shown here is derived from an EMBL/GenBank/DDBJ whole genome shotgun (WGS) entry which is preliminary data.</text>
</comment>
<keyword evidence="2" id="KW-1185">Reference proteome</keyword>
<evidence type="ECO:0000313" key="2">
    <source>
        <dbReference type="Proteomes" id="UP000281332"/>
    </source>
</evidence>
<name>A0A3N4NXH1_9GAMM</name>
<reference evidence="1 2" key="1">
    <citation type="submission" date="2018-11" db="EMBL/GenBank/DDBJ databases">
        <title>Whole genome sequencing of Pantoea sp. RIT388.</title>
        <authorList>
            <person name="Gan H.M."/>
            <person name="Hudson A.O."/>
        </authorList>
    </citation>
    <scope>NUCLEOTIDE SEQUENCE [LARGE SCALE GENOMIC DNA]</scope>
    <source>
        <strain evidence="1 2">RIT388</strain>
    </source>
</reference>
<gene>
    <name evidence="1" type="ORF">BBB56_11675</name>
</gene>